<dbReference type="Gene3D" id="2.60.120.430">
    <property type="entry name" value="Galactose-binding lectin"/>
    <property type="match status" value="1"/>
</dbReference>
<evidence type="ECO:0000256" key="2">
    <source>
        <dbReference type="ARBA" id="ARBA00009141"/>
    </source>
</evidence>
<dbReference type="eggNOG" id="KOG3593">
    <property type="taxonomic scope" value="Eukaryota"/>
</dbReference>
<evidence type="ECO:0000256" key="4">
    <source>
        <dbReference type="ARBA" id="ARBA00022729"/>
    </source>
</evidence>
<gene>
    <name evidence="14" type="primary">20215804</name>
    <name evidence="13" type="ORF">HELRODRAFT_80430</name>
</gene>
<evidence type="ECO:0000256" key="10">
    <source>
        <dbReference type="SAM" id="MobiDB-lite"/>
    </source>
</evidence>
<evidence type="ECO:0000313" key="13">
    <source>
        <dbReference type="EMBL" id="ESO03433.1"/>
    </source>
</evidence>
<feature type="domain" description="Malectin" evidence="12">
    <location>
        <begin position="37"/>
        <end position="194"/>
    </location>
</feature>
<keyword evidence="5" id="KW-0256">Endoplasmic reticulum</keyword>
<dbReference type="Pfam" id="PF11721">
    <property type="entry name" value="Malectin"/>
    <property type="match status" value="1"/>
</dbReference>
<dbReference type="EMBL" id="KB096633">
    <property type="protein sequence ID" value="ESO03433.1"/>
    <property type="molecule type" value="Genomic_DNA"/>
</dbReference>
<sequence>MDVLGRRLCLHLESRYFIFLIALILHVTSSHGIGEIIYAVNCGGGAHVDVYGIHYQKDPLNIGVPSDHGKVLTIRRAPPPDQILYQTERYHTSNFAYSVPIRSDGDYVLVMKFSEVWFTEPNRKIFDVQMNDHIVVDHLDIFATVGLGVAHDEIIPFSVKNGILTVNKEASTFNGVLNIEFVKLMHDNPKVNAIYIMKGSVDDLPLLPPLQSMEHQHQYNEDDEEEEMMQQDSSSSRHQQSNQQKRRRPVSELKVSDPYASEDPSSMLLPVIIAVAAFVPIVFCLCRL</sequence>
<evidence type="ECO:0000259" key="12">
    <source>
        <dbReference type="Pfam" id="PF11721"/>
    </source>
</evidence>
<evidence type="ECO:0000256" key="9">
    <source>
        <dbReference type="ARBA" id="ARBA00023277"/>
    </source>
</evidence>
<evidence type="ECO:0000256" key="5">
    <source>
        <dbReference type="ARBA" id="ARBA00022824"/>
    </source>
</evidence>
<dbReference type="FunCoup" id="T1G406">
    <property type="interactions" value="553"/>
</dbReference>
<dbReference type="RefSeq" id="XP_009018581.1">
    <property type="nucleotide sequence ID" value="XM_009020333.1"/>
</dbReference>
<evidence type="ECO:0000313" key="15">
    <source>
        <dbReference type="Proteomes" id="UP000015101"/>
    </source>
</evidence>
<keyword evidence="4" id="KW-0732">Signal</keyword>
<dbReference type="Proteomes" id="UP000015101">
    <property type="component" value="Unassembled WGS sequence"/>
</dbReference>
<dbReference type="KEGG" id="hro:HELRODRAFT_80430"/>
<dbReference type="GO" id="GO:0005789">
    <property type="term" value="C:endoplasmic reticulum membrane"/>
    <property type="evidence" value="ECO:0007669"/>
    <property type="project" value="UniProtKB-SubCell"/>
</dbReference>
<reference evidence="14" key="3">
    <citation type="submission" date="2015-06" db="UniProtKB">
        <authorList>
            <consortium name="EnsemblMetazoa"/>
        </authorList>
    </citation>
    <scope>IDENTIFICATION</scope>
</reference>
<dbReference type="OMA" id="PNPYSMD"/>
<dbReference type="EMBL" id="AMQM01004687">
    <property type="status" value="NOT_ANNOTATED_CDS"/>
    <property type="molecule type" value="Genomic_DNA"/>
</dbReference>
<keyword evidence="3 11" id="KW-0812">Transmembrane</keyword>
<comment type="subcellular location">
    <subcellularLocation>
        <location evidence="1">Endoplasmic reticulum membrane</location>
        <topology evidence="1">Single-pass type I membrane protein</topology>
    </subcellularLocation>
</comment>
<dbReference type="OrthoDB" id="10013439at2759"/>
<dbReference type="GO" id="GO:0030246">
    <property type="term" value="F:carbohydrate binding"/>
    <property type="evidence" value="ECO:0007669"/>
    <property type="project" value="InterPro"/>
</dbReference>
<evidence type="ECO:0000256" key="7">
    <source>
        <dbReference type="ARBA" id="ARBA00023136"/>
    </source>
</evidence>
<comment type="similarity">
    <text evidence="2">Belongs to the malectin family.</text>
</comment>
<evidence type="ECO:0000256" key="3">
    <source>
        <dbReference type="ARBA" id="ARBA00022692"/>
    </source>
</evidence>
<dbReference type="CTD" id="20215804"/>
<evidence type="ECO:0000256" key="11">
    <source>
        <dbReference type="SAM" id="Phobius"/>
    </source>
</evidence>
<keyword evidence="7 11" id="KW-0472">Membrane</keyword>
<dbReference type="InParanoid" id="T1G406"/>
<dbReference type="HOGENOM" id="CLU_065446_1_0_1"/>
<reference evidence="13 15" key="2">
    <citation type="journal article" date="2013" name="Nature">
        <title>Insights into bilaterian evolution from three spiralian genomes.</title>
        <authorList>
            <person name="Simakov O."/>
            <person name="Marletaz F."/>
            <person name="Cho S.J."/>
            <person name="Edsinger-Gonzales E."/>
            <person name="Havlak P."/>
            <person name="Hellsten U."/>
            <person name="Kuo D.H."/>
            <person name="Larsson T."/>
            <person name="Lv J."/>
            <person name="Arendt D."/>
            <person name="Savage R."/>
            <person name="Osoegawa K."/>
            <person name="de Jong P."/>
            <person name="Grimwood J."/>
            <person name="Chapman J.A."/>
            <person name="Shapiro H."/>
            <person name="Aerts A."/>
            <person name="Otillar R.P."/>
            <person name="Terry A.Y."/>
            <person name="Boore J.L."/>
            <person name="Grigoriev I.V."/>
            <person name="Lindberg D.R."/>
            <person name="Seaver E.C."/>
            <person name="Weisblat D.A."/>
            <person name="Putnam N.H."/>
            <person name="Rokhsar D.S."/>
        </authorList>
    </citation>
    <scope>NUCLEOTIDE SEQUENCE</scope>
</reference>
<keyword evidence="9" id="KW-0119">Carbohydrate metabolism</keyword>
<organism evidence="14 15">
    <name type="scientific">Helobdella robusta</name>
    <name type="common">Californian leech</name>
    <dbReference type="NCBI Taxonomy" id="6412"/>
    <lineage>
        <taxon>Eukaryota</taxon>
        <taxon>Metazoa</taxon>
        <taxon>Spiralia</taxon>
        <taxon>Lophotrochozoa</taxon>
        <taxon>Annelida</taxon>
        <taxon>Clitellata</taxon>
        <taxon>Hirudinea</taxon>
        <taxon>Rhynchobdellida</taxon>
        <taxon>Glossiphoniidae</taxon>
        <taxon>Helobdella</taxon>
    </lineage>
</organism>
<dbReference type="PANTHER" id="PTHR13460">
    <property type="match status" value="1"/>
</dbReference>
<keyword evidence="15" id="KW-1185">Reference proteome</keyword>
<proteinExistence type="inferred from homology"/>
<evidence type="ECO:0000256" key="8">
    <source>
        <dbReference type="ARBA" id="ARBA00023180"/>
    </source>
</evidence>
<dbReference type="PANTHER" id="PTHR13460:SF0">
    <property type="entry name" value="MALECTIN"/>
    <property type="match status" value="1"/>
</dbReference>
<dbReference type="InterPro" id="IPR021720">
    <property type="entry name" value="Malectin_dom"/>
</dbReference>
<evidence type="ECO:0000256" key="1">
    <source>
        <dbReference type="ARBA" id="ARBA00004115"/>
    </source>
</evidence>
<keyword evidence="6 11" id="KW-1133">Transmembrane helix</keyword>
<dbReference type="GeneID" id="20215804"/>
<feature type="transmembrane region" description="Helical" evidence="11">
    <location>
        <begin position="267"/>
        <end position="286"/>
    </location>
</feature>
<keyword evidence="8" id="KW-0325">Glycoprotein</keyword>
<dbReference type="EnsemblMetazoa" id="HelroT80430">
    <property type="protein sequence ID" value="HelroP80430"/>
    <property type="gene ID" value="HelroG80430"/>
</dbReference>
<feature type="compositionally biased region" description="Low complexity" evidence="10">
    <location>
        <begin position="230"/>
        <end position="243"/>
    </location>
</feature>
<dbReference type="InterPro" id="IPR039155">
    <property type="entry name" value="MLEC"/>
</dbReference>
<protein>
    <recommendedName>
        <fullName evidence="12">Malectin domain-containing protein</fullName>
    </recommendedName>
</protein>
<dbReference type="AlphaFoldDB" id="T1G406"/>
<accession>T1G406</accession>
<dbReference type="GO" id="GO:0016020">
    <property type="term" value="C:membrane"/>
    <property type="evidence" value="ECO:0000318"/>
    <property type="project" value="GO_Central"/>
</dbReference>
<name>T1G406_HELRO</name>
<reference evidence="15" key="1">
    <citation type="submission" date="2012-12" db="EMBL/GenBank/DDBJ databases">
        <authorList>
            <person name="Hellsten U."/>
            <person name="Grimwood J."/>
            <person name="Chapman J.A."/>
            <person name="Shapiro H."/>
            <person name="Aerts A."/>
            <person name="Otillar R.P."/>
            <person name="Terry A.Y."/>
            <person name="Boore J.L."/>
            <person name="Simakov O."/>
            <person name="Marletaz F."/>
            <person name="Cho S.-J."/>
            <person name="Edsinger-Gonzales E."/>
            <person name="Havlak P."/>
            <person name="Kuo D.-H."/>
            <person name="Larsson T."/>
            <person name="Lv J."/>
            <person name="Arendt D."/>
            <person name="Savage R."/>
            <person name="Osoegawa K."/>
            <person name="de Jong P."/>
            <person name="Lindberg D.R."/>
            <person name="Seaver E.C."/>
            <person name="Weisblat D.A."/>
            <person name="Putnam N.H."/>
            <person name="Grigoriev I.V."/>
            <person name="Rokhsar D.S."/>
        </authorList>
    </citation>
    <scope>NUCLEOTIDE SEQUENCE</scope>
</reference>
<evidence type="ECO:0000313" key="14">
    <source>
        <dbReference type="EnsemblMetazoa" id="HelroP80430"/>
    </source>
</evidence>
<evidence type="ECO:0000256" key="6">
    <source>
        <dbReference type="ARBA" id="ARBA00022989"/>
    </source>
</evidence>
<feature type="region of interest" description="Disordered" evidence="10">
    <location>
        <begin position="215"/>
        <end position="262"/>
    </location>
</feature>
<dbReference type="STRING" id="6412.T1G406"/>